<keyword evidence="3" id="KW-0418">Kinase</keyword>
<dbReference type="GO" id="GO:0004674">
    <property type="term" value="F:protein serine/threonine kinase activity"/>
    <property type="evidence" value="ECO:0007669"/>
    <property type="project" value="UniProtKB-KW"/>
</dbReference>
<name>A0A6U2BG48_MICPS</name>
<keyword evidence="6" id="KW-0723">Serine/threonine-protein kinase</keyword>
<proteinExistence type="inferred from homology"/>
<gene>
    <name evidence="8" type="ORF">MSP1404_LOCUS2272</name>
    <name evidence="9" type="ORF">MSP1404_LOCUS2273</name>
</gene>
<reference evidence="8" key="1">
    <citation type="submission" date="2021-01" db="EMBL/GenBank/DDBJ databases">
        <authorList>
            <person name="Corre E."/>
            <person name="Pelletier E."/>
            <person name="Niang G."/>
            <person name="Scheremetjew M."/>
            <person name="Finn R."/>
            <person name="Kale V."/>
            <person name="Holt S."/>
            <person name="Cochrane G."/>
            <person name="Meng A."/>
            <person name="Brown T."/>
            <person name="Cohen L."/>
        </authorList>
    </citation>
    <scope>NUCLEOTIDE SEQUENCE</scope>
    <source>
        <strain evidence="8">CCMP494</strain>
    </source>
</reference>
<protein>
    <recommendedName>
        <fullName evidence="7">Protein kinase domain-containing protein</fullName>
    </recommendedName>
</protein>
<organism evidence="8">
    <name type="scientific">Micromonas pusilla</name>
    <name type="common">Picoplanktonic green alga</name>
    <name type="synonym">Chromulina pusilla</name>
    <dbReference type="NCBI Taxonomy" id="38833"/>
    <lineage>
        <taxon>Eukaryota</taxon>
        <taxon>Viridiplantae</taxon>
        <taxon>Chlorophyta</taxon>
        <taxon>Mamiellophyceae</taxon>
        <taxon>Mamiellales</taxon>
        <taxon>Mamiellaceae</taxon>
        <taxon>Micromonas</taxon>
    </lineage>
</organism>
<evidence type="ECO:0000259" key="7">
    <source>
        <dbReference type="PROSITE" id="PS50011"/>
    </source>
</evidence>
<evidence type="ECO:0000256" key="2">
    <source>
        <dbReference type="ARBA" id="ARBA00022741"/>
    </source>
</evidence>
<dbReference type="SUPFAM" id="SSF56112">
    <property type="entry name" value="Protein kinase-like (PK-like)"/>
    <property type="match status" value="1"/>
</dbReference>
<evidence type="ECO:0000313" key="8">
    <source>
        <dbReference type="EMBL" id="CAD8579681.1"/>
    </source>
</evidence>
<evidence type="ECO:0000313" key="9">
    <source>
        <dbReference type="EMBL" id="CAD8579683.1"/>
    </source>
</evidence>
<accession>A0A6U2BG48</accession>
<evidence type="ECO:0000256" key="3">
    <source>
        <dbReference type="ARBA" id="ARBA00022777"/>
    </source>
</evidence>
<dbReference type="PROSITE" id="PS50011">
    <property type="entry name" value="PROTEIN_KINASE_DOM"/>
    <property type="match status" value="1"/>
</dbReference>
<dbReference type="Pfam" id="PF00069">
    <property type="entry name" value="Pkinase"/>
    <property type="match status" value="1"/>
</dbReference>
<sequence>MSSRVEFGQDTGQFFQRFTLIEQIGVGGFATVHRGLDRLSNEFVAVKVVGLQNLPNREAYSSFQEVDKTQYFPSDSSLEREVYILSEVQHENIIRLICTYVAPTKVFIVTELASGGELLERITDAGCFSEDDARAVVSQILKGVEYLHQRNIVHRDLKLENIMLSNLTPQAKVKIADFGLARYFTDDSQLRTICGSPLYVAPEILDIGTNSETYTPAVDMWSIGVIVYILLTGNSPFDIEDEQVLFQKIRSGEYSMDDYLWDHISSEAKDCVQRLLTVDTTARMTVNEALKHPWITGARNFHGMHSAKLMEVKRKRFVEQLKSFRMVQEEQIFMKHQANGIDSGAT</sequence>
<evidence type="ECO:0000256" key="6">
    <source>
        <dbReference type="RuleBase" id="RU000304"/>
    </source>
</evidence>
<evidence type="ECO:0000256" key="1">
    <source>
        <dbReference type="ARBA" id="ARBA00022679"/>
    </source>
</evidence>
<dbReference type="SMART" id="SM00220">
    <property type="entry name" value="S_TKc"/>
    <property type="match status" value="1"/>
</dbReference>
<keyword evidence="2 5" id="KW-0547">Nucleotide-binding</keyword>
<dbReference type="GO" id="GO:0005524">
    <property type="term" value="F:ATP binding"/>
    <property type="evidence" value="ECO:0007669"/>
    <property type="project" value="UniProtKB-UniRule"/>
</dbReference>
<dbReference type="PROSITE" id="PS00108">
    <property type="entry name" value="PROTEIN_KINASE_ST"/>
    <property type="match status" value="1"/>
</dbReference>
<comment type="similarity">
    <text evidence="6">Belongs to the protein kinase superfamily.</text>
</comment>
<feature type="binding site" evidence="5">
    <location>
        <position position="47"/>
    </location>
    <ligand>
        <name>ATP</name>
        <dbReference type="ChEBI" id="CHEBI:30616"/>
    </ligand>
</feature>
<dbReference type="EMBL" id="HBEV01002997">
    <property type="protein sequence ID" value="CAD8579681.1"/>
    <property type="molecule type" value="Transcribed_RNA"/>
</dbReference>
<dbReference type="PANTHER" id="PTHR24347">
    <property type="entry name" value="SERINE/THREONINE-PROTEIN KINASE"/>
    <property type="match status" value="1"/>
</dbReference>
<feature type="domain" description="Protein kinase" evidence="7">
    <location>
        <begin position="18"/>
        <end position="295"/>
    </location>
</feature>
<dbReference type="PROSITE" id="PS00107">
    <property type="entry name" value="PROTEIN_KINASE_ATP"/>
    <property type="match status" value="1"/>
</dbReference>
<evidence type="ECO:0000256" key="5">
    <source>
        <dbReference type="PROSITE-ProRule" id="PRU10141"/>
    </source>
</evidence>
<dbReference type="InterPro" id="IPR017441">
    <property type="entry name" value="Protein_kinase_ATP_BS"/>
</dbReference>
<dbReference type="InterPro" id="IPR011009">
    <property type="entry name" value="Kinase-like_dom_sf"/>
</dbReference>
<evidence type="ECO:0000256" key="4">
    <source>
        <dbReference type="ARBA" id="ARBA00022840"/>
    </source>
</evidence>
<dbReference type="AlphaFoldDB" id="A0A6U2BG48"/>
<dbReference type="InterPro" id="IPR008271">
    <property type="entry name" value="Ser/Thr_kinase_AS"/>
</dbReference>
<dbReference type="Gene3D" id="1.10.510.10">
    <property type="entry name" value="Transferase(Phosphotransferase) domain 1"/>
    <property type="match status" value="1"/>
</dbReference>
<dbReference type="CDD" id="cd05117">
    <property type="entry name" value="STKc_CAMK"/>
    <property type="match status" value="1"/>
</dbReference>
<keyword evidence="1" id="KW-0808">Transferase</keyword>
<keyword evidence="4 5" id="KW-0067">ATP-binding</keyword>
<dbReference type="InterPro" id="IPR000719">
    <property type="entry name" value="Prot_kinase_dom"/>
</dbReference>
<dbReference type="EMBL" id="HBEV01002999">
    <property type="protein sequence ID" value="CAD8579683.1"/>
    <property type="molecule type" value="Transcribed_RNA"/>
</dbReference>
<dbReference type="FunFam" id="1.10.510.10:FF:000571">
    <property type="entry name" value="Maternal embryonic leucine zipper kinase"/>
    <property type="match status" value="1"/>
</dbReference>